<evidence type="ECO:0000313" key="17">
    <source>
        <dbReference type="EMBL" id="AJW66401.1"/>
    </source>
</evidence>
<evidence type="ECO:0000256" key="7">
    <source>
        <dbReference type="ARBA" id="ARBA00022723"/>
    </source>
</evidence>
<keyword evidence="11" id="KW-0408">Iron</keyword>
<evidence type="ECO:0000256" key="9">
    <source>
        <dbReference type="ARBA" id="ARBA00022989"/>
    </source>
</evidence>
<accession>A0A141AVL3</accession>
<dbReference type="EMBL" id="KM019158">
    <property type="protein sequence ID" value="AJW66401.1"/>
    <property type="molecule type" value="Genomic_DNA"/>
</dbReference>
<dbReference type="GO" id="GO:0006629">
    <property type="term" value="P:lipid metabolic process"/>
    <property type="evidence" value="ECO:0007669"/>
    <property type="project" value="InterPro"/>
</dbReference>
<proteinExistence type="inferred from homology"/>
<evidence type="ECO:0000256" key="1">
    <source>
        <dbReference type="ARBA" id="ARBA00004429"/>
    </source>
</evidence>
<evidence type="ECO:0000256" key="13">
    <source>
        <dbReference type="ARBA" id="ARBA00023136"/>
    </source>
</evidence>
<reference evidence="17" key="2">
    <citation type="journal article" date="2016" name="Mol. Microbiol.">
        <title>Regulation of alkane degradation pathway by a TetR family repressor via an autoregulation positive feedback mechanism in a Gram-positive Dietzia bacterium.</title>
        <authorList>
            <person name="Liang J.L."/>
            <person name="Nie Y."/>
            <person name="Wang M."/>
            <person name="Xiong G."/>
            <person name="Wang Y.P."/>
            <person name="Maser E."/>
            <person name="Wu X.L."/>
        </authorList>
    </citation>
    <scope>NUCLEOTIDE SEQUENCE</scope>
    <source>
        <strain evidence="17">HS-1</strain>
    </source>
</reference>
<keyword evidence="10" id="KW-0560">Oxidoreductase</keyword>
<sequence length="525" mass="57971">MSSTEYIRPRGADERPDRDPTTDPAARDTAARDTAAQDTAAVGDATDAAVEPYAWTDAKRYLWLLGLIPAMGLFLSMPFVIGFNGLGLGWAATAAWFLLPVLVYVAIPLGDLAVGADGQNPPDEVMDRLEADPFYRWCTYLYIPFQYASLIVACYLWTAQDLSWLGYDGGLGIAASIGVAWTVAITGGIGINTAHELGHKIAGSEKWLSKVALATTGYGHFFIEHNRGHHARVATPEDPASSRFGESFWAFLPRSVVGSARSAWHLESERLGRLGKSPWTIRNDNLNAWLMTVVLFGGLIAVFGWEVAPWLLVQAVFGFSLLEVVNYLEHYGLKRQKTSAGRYQRCRPEHSWNSDHLVTNIFLYHLQRHSDHHANPMRRYQVLRSFEQAPQLPSGYATMMVLAYVPPLWRKVMDKRVLAHYDGDITRANIQPSKREKILARHGVDAAAAGSTAVAEKVVADTDIAADQTSPTGEYVCPNCGHHYSEAAGEPREGFPPGTPWSAIPTTWRCSDCGVRDKVDFLPVK</sequence>
<feature type="transmembrane region" description="Helical" evidence="15">
    <location>
        <begin position="170"/>
        <end position="191"/>
    </location>
</feature>
<evidence type="ECO:0000256" key="3">
    <source>
        <dbReference type="ARBA" id="ARBA00022448"/>
    </source>
</evidence>
<keyword evidence="4" id="KW-1003">Cell membrane</keyword>
<organism evidence="17">
    <name type="scientific">Dietzia sp. HS-1</name>
    <dbReference type="NCBI Taxonomy" id="1630640"/>
    <lineage>
        <taxon>Bacteria</taxon>
        <taxon>Bacillati</taxon>
        <taxon>Actinomycetota</taxon>
        <taxon>Actinomycetes</taxon>
        <taxon>Mycobacteriales</taxon>
        <taxon>Dietziaceae</taxon>
        <taxon>Dietzia</taxon>
    </lineage>
</organism>
<dbReference type="PROSITE" id="PS50903">
    <property type="entry name" value="RUBREDOXIN_LIKE"/>
    <property type="match status" value="1"/>
</dbReference>
<dbReference type="InterPro" id="IPR024934">
    <property type="entry name" value="Rubredoxin-like_dom"/>
</dbReference>
<feature type="transmembrane region" description="Helical" evidence="15">
    <location>
        <begin position="95"/>
        <end position="116"/>
    </location>
</feature>
<dbReference type="GO" id="GO:0005886">
    <property type="term" value="C:plasma membrane"/>
    <property type="evidence" value="ECO:0007669"/>
    <property type="project" value="UniProtKB-SubCell"/>
</dbReference>
<evidence type="ECO:0000256" key="12">
    <source>
        <dbReference type="ARBA" id="ARBA00023033"/>
    </source>
</evidence>
<dbReference type="GO" id="GO:0005506">
    <property type="term" value="F:iron ion binding"/>
    <property type="evidence" value="ECO:0007669"/>
    <property type="project" value="InterPro"/>
</dbReference>
<keyword evidence="7" id="KW-0479">Metal-binding</keyword>
<feature type="compositionally biased region" description="Low complexity" evidence="14">
    <location>
        <begin position="32"/>
        <end position="43"/>
    </location>
</feature>
<protein>
    <submittedName>
        <fullName evidence="17">FLAG-tagged alkane hydroxylase-rubredoxin</fullName>
    </submittedName>
</protein>
<comment type="subcellular location">
    <subcellularLocation>
        <location evidence="1">Cell inner membrane</location>
        <topology evidence="1">Multi-pass membrane protein</topology>
    </subcellularLocation>
</comment>
<evidence type="ECO:0000256" key="11">
    <source>
        <dbReference type="ARBA" id="ARBA00023004"/>
    </source>
</evidence>
<keyword evidence="13 15" id="KW-0472">Membrane</keyword>
<evidence type="ECO:0000256" key="6">
    <source>
        <dbReference type="ARBA" id="ARBA00022692"/>
    </source>
</evidence>
<dbReference type="CDD" id="cd00730">
    <property type="entry name" value="rubredoxin"/>
    <property type="match status" value="1"/>
</dbReference>
<comment type="similarity">
    <text evidence="2">Belongs to the fatty acid desaturase type 1 family. AlkB subfamily.</text>
</comment>
<dbReference type="PANTHER" id="PTHR38674">
    <property type="entry name" value="ALKANE 1-MONOOXYGENASE 1"/>
    <property type="match status" value="1"/>
</dbReference>
<dbReference type="Pfam" id="PF00487">
    <property type="entry name" value="FA_desaturase"/>
    <property type="match status" value="1"/>
</dbReference>
<evidence type="ECO:0000256" key="4">
    <source>
        <dbReference type="ARBA" id="ARBA00022475"/>
    </source>
</evidence>
<dbReference type="Gene3D" id="2.20.28.10">
    <property type="match status" value="1"/>
</dbReference>
<evidence type="ECO:0000256" key="15">
    <source>
        <dbReference type="SAM" id="Phobius"/>
    </source>
</evidence>
<dbReference type="SUPFAM" id="SSF57802">
    <property type="entry name" value="Rubredoxin-like"/>
    <property type="match status" value="1"/>
</dbReference>
<keyword evidence="9 15" id="KW-1133">Transmembrane helix</keyword>
<dbReference type="AlphaFoldDB" id="A0A141AVL3"/>
<keyword evidence="3" id="KW-0813">Transport</keyword>
<keyword evidence="5" id="KW-0997">Cell inner membrane</keyword>
<feature type="transmembrane region" description="Helical" evidence="15">
    <location>
        <begin position="61"/>
        <end position="83"/>
    </location>
</feature>
<keyword evidence="8" id="KW-0249">Electron transport</keyword>
<evidence type="ECO:0000256" key="10">
    <source>
        <dbReference type="ARBA" id="ARBA00023002"/>
    </source>
</evidence>
<dbReference type="GO" id="GO:0004497">
    <property type="term" value="F:monooxygenase activity"/>
    <property type="evidence" value="ECO:0007669"/>
    <property type="project" value="UniProtKB-KW"/>
</dbReference>
<feature type="domain" description="Rubredoxin-like" evidence="16">
    <location>
        <begin position="472"/>
        <end position="524"/>
    </location>
</feature>
<dbReference type="InterPro" id="IPR005804">
    <property type="entry name" value="FA_desaturase_dom"/>
</dbReference>
<feature type="compositionally biased region" description="Basic and acidic residues" evidence="14">
    <location>
        <begin position="7"/>
        <end position="31"/>
    </location>
</feature>
<dbReference type="InterPro" id="IPR024935">
    <property type="entry name" value="Rubredoxin_dom"/>
</dbReference>
<keyword evidence="12" id="KW-0503">Monooxygenase</keyword>
<dbReference type="CDD" id="cd03512">
    <property type="entry name" value="Alkane-hydroxylase"/>
    <property type="match status" value="1"/>
</dbReference>
<evidence type="ECO:0000256" key="8">
    <source>
        <dbReference type="ARBA" id="ARBA00022982"/>
    </source>
</evidence>
<feature type="transmembrane region" description="Helical" evidence="15">
    <location>
        <begin position="286"/>
        <end position="305"/>
    </location>
</feature>
<feature type="region of interest" description="Disordered" evidence="14">
    <location>
        <begin position="1"/>
        <end position="43"/>
    </location>
</feature>
<reference evidence="17" key="1">
    <citation type="submission" date="2014-06" db="EMBL/GenBank/DDBJ databases">
        <authorList>
            <person name="Ju J."/>
            <person name="Zhang J."/>
        </authorList>
    </citation>
    <scope>NUCLEOTIDE SEQUENCE</scope>
    <source>
        <strain evidence="17">HS-1</strain>
    </source>
</reference>
<dbReference type="PANTHER" id="PTHR38674:SF1">
    <property type="entry name" value="ALKANE 1-MONOOXYGENASE 1"/>
    <property type="match status" value="1"/>
</dbReference>
<dbReference type="Pfam" id="PF00301">
    <property type="entry name" value="Rubredoxin"/>
    <property type="match status" value="1"/>
</dbReference>
<evidence type="ECO:0000256" key="5">
    <source>
        <dbReference type="ARBA" id="ARBA00022519"/>
    </source>
</evidence>
<evidence type="ECO:0000259" key="16">
    <source>
        <dbReference type="PROSITE" id="PS50903"/>
    </source>
</evidence>
<gene>
    <name evidence="17" type="primary">alkB</name>
</gene>
<evidence type="ECO:0000256" key="14">
    <source>
        <dbReference type="SAM" id="MobiDB-lite"/>
    </source>
</evidence>
<name>A0A141AVL3_9ACTN</name>
<keyword evidence="6 15" id="KW-0812">Transmembrane</keyword>
<feature type="transmembrane region" description="Helical" evidence="15">
    <location>
        <begin position="137"/>
        <end position="158"/>
    </location>
</feature>
<dbReference type="InterPro" id="IPR033885">
    <property type="entry name" value="AlkB/XylM"/>
</dbReference>
<evidence type="ECO:0000256" key="2">
    <source>
        <dbReference type="ARBA" id="ARBA00010823"/>
    </source>
</evidence>